<evidence type="ECO:0000256" key="3">
    <source>
        <dbReference type="ARBA" id="ARBA00038874"/>
    </source>
</evidence>
<comment type="similarity">
    <text evidence="2">Belongs to the choline/ethanolamine kinase family.</text>
</comment>
<reference evidence="4 5" key="1">
    <citation type="submission" date="2023-11" db="EMBL/GenBank/DDBJ databases">
        <title>Dfirmibasis_genome.</title>
        <authorList>
            <person name="Edelbroek B."/>
            <person name="Kjellin J."/>
            <person name="Jerlstrom-Hultqvist J."/>
            <person name="Soderbom F."/>
        </authorList>
    </citation>
    <scope>NUCLEOTIDE SEQUENCE [LARGE SCALE GENOMIC DNA]</scope>
    <source>
        <strain evidence="4 5">TNS-C-14</strain>
    </source>
</reference>
<proteinExistence type="inferred from homology"/>
<evidence type="ECO:0000256" key="2">
    <source>
        <dbReference type="ARBA" id="ARBA00038211"/>
    </source>
</evidence>
<dbReference type="SUPFAM" id="SSF56112">
    <property type="entry name" value="Protein kinase-like (PK-like)"/>
    <property type="match status" value="1"/>
</dbReference>
<evidence type="ECO:0000256" key="1">
    <source>
        <dbReference type="ARBA" id="ARBA00037883"/>
    </source>
</evidence>
<dbReference type="PANTHER" id="PTHR22603:SF66">
    <property type="entry name" value="ETHANOLAMINE KINASE"/>
    <property type="match status" value="1"/>
</dbReference>
<dbReference type="EMBL" id="JAVFKY010000004">
    <property type="protein sequence ID" value="KAK5577224.1"/>
    <property type="molecule type" value="Genomic_DNA"/>
</dbReference>
<dbReference type="EC" id="2.7.1.82" evidence="3"/>
<dbReference type="Gene3D" id="3.90.1200.10">
    <property type="match status" value="1"/>
</dbReference>
<protein>
    <recommendedName>
        <fullName evidence="3">ethanolamine kinase</fullName>
        <ecNumber evidence="3">2.7.1.82</ecNumber>
    </recommendedName>
</protein>
<dbReference type="InterPro" id="IPR011009">
    <property type="entry name" value="Kinase-like_dom_sf"/>
</dbReference>
<dbReference type="GO" id="GO:0004305">
    <property type="term" value="F:ethanolamine kinase activity"/>
    <property type="evidence" value="ECO:0007669"/>
    <property type="project" value="UniProtKB-EC"/>
</dbReference>
<keyword evidence="5" id="KW-1185">Reference proteome</keyword>
<dbReference type="GO" id="GO:0006646">
    <property type="term" value="P:phosphatidylethanolamine biosynthetic process"/>
    <property type="evidence" value="ECO:0007669"/>
    <property type="project" value="TreeGrafter"/>
</dbReference>
<gene>
    <name evidence="4" type="ORF">RB653_002164</name>
</gene>
<dbReference type="GO" id="GO:0005737">
    <property type="term" value="C:cytoplasm"/>
    <property type="evidence" value="ECO:0007669"/>
    <property type="project" value="TreeGrafter"/>
</dbReference>
<comment type="pathway">
    <text evidence="1">Phospholipid metabolism; phosphatidylethanolamine biosynthesis; phosphatidylethanolamine from ethanolamine: step 1/3.</text>
</comment>
<accession>A0AAN7TQ42</accession>
<dbReference type="Gene3D" id="3.30.200.20">
    <property type="entry name" value="Phosphorylase Kinase, domain 1"/>
    <property type="match status" value="1"/>
</dbReference>
<evidence type="ECO:0000313" key="5">
    <source>
        <dbReference type="Proteomes" id="UP001344447"/>
    </source>
</evidence>
<sequence length="421" mass="48723">MNEFEDIIYPNAGPSHVTTNIEFEDENMENNENYLNLVQILKELVDNNLKEDIEFKPMVGGVTNTLFKSSFITGQGSNKSVIIRLYGKGSEQFIDRKTEANIQYLLSKNGVGPKFYGTFENGCIYGYVEGDQLQLEDLYQNNILSLIAKETGRWHSLKLDIYSTQLLSSSSDSSIKESTSPSTLSPRNMIAMTPPSSTSLFKNLNSWINNALTLASKEAKGSMISKINLNYYKEEAMSLMSFIEEHYSGEENINFCHNDLIPRNMIYDKEKNQVRFIDFEYSGYNFRGYDIGNFFCEFSGLDLDYTKYPSIEIQKRFIKNYLISINNCKIQQQKQQKLKEQQQLDSPSEMENDELLYEPSKEEIHNLYIESNHLTLGSHLMWGFWGIIQHFSSSIDFDYIDYAVKRFKQYDLVKNKVLSLK</sequence>
<comment type="caution">
    <text evidence="4">The sequence shown here is derived from an EMBL/GenBank/DDBJ whole genome shotgun (WGS) entry which is preliminary data.</text>
</comment>
<dbReference type="CDD" id="cd05157">
    <property type="entry name" value="ETNK_euk"/>
    <property type="match status" value="1"/>
</dbReference>
<organism evidence="4 5">
    <name type="scientific">Dictyostelium firmibasis</name>
    <dbReference type="NCBI Taxonomy" id="79012"/>
    <lineage>
        <taxon>Eukaryota</taxon>
        <taxon>Amoebozoa</taxon>
        <taxon>Evosea</taxon>
        <taxon>Eumycetozoa</taxon>
        <taxon>Dictyostelia</taxon>
        <taxon>Dictyosteliales</taxon>
        <taxon>Dictyosteliaceae</taxon>
        <taxon>Dictyostelium</taxon>
    </lineage>
</organism>
<dbReference type="PANTHER" id="PTHR22603">
    <property type="entry name" value="CHOLINE/ETHANOALAMINE KINASE"/>
    <property type="match status" value="1"/>
</dbReference>
<name>A0AAN7TQ42_9MYCE</name>
<evidence type="ECO:0000313" key="4">
    <source>
        <dbReference type="EMBL" id="KAK5577224.1"/>
    </source>
</evidence>
<dbReference type="AlphaFoldDB" id="A0AAN7TQ42"/>
<dbReference type="Pfam" id="PF01633">
    <property type="entry name" value="Choline_kinase"/>
    <property type="match status" value="1"/>
</dbReference>
<dbReference type="Proteomes" id="UP001344447">
    <property type="component" value="Unassembled WGS sequence"/>
</dbReference>